<reference evidence="2 3" key="1">
    <citation type="submission" date="2018-05" db="EMBL/GenBank/DDBJ databases">
        <authorList>
            <person name="Lanie J.A."/>
            <person name="Ng W.-L."/>
            <person name="Kazmierczak K.M."/>
            <person name="Andrzejewski T.M."/>
            <person name="Davidsen T.M."/>
            <person name="Wayne K.J."/>
            <person name="Tettelin H."/>
            <person name="Glass J.I."/>
            <person name="Rusch D."/>
            <person name="Podicherti R."/>
            <person name="Tsui H.-C.T."/>
            <person name="Winkler M.E."/>
        </authorList>
    </citation>
    <scope>NUCLEOTIDE SEQUENCE [LARGE SCALE GENOMIC DNA]</scope>
    <source>
        <strain evidence="2 3">BUT-10</strain>
    </source>
</reference>
<protein>
    <recommendedName>
        <fullName evidence="1">Ice-binding protein C-terminal domain-containing protein</fullName>
    </recommendedName>
</protein>
<gene>
    <name evidence="2" type="ORF">DJ019_12330</name>
</gene>
<dbReference type="Pfam" id="PF07589">
    <property type="entry name" value="PEP-CTERM"/>
    <property type="match status" value="1"/>
</dbReference>
<dbReference type="Proteomes" id="UP000249524">
    <property type="component" value="Unassembled WGS sequence"/>
</dbReference>
<dbReference type="NCBIfam" id="TIGR02595">
    <property type="entry name" value="PEP_CTERM"/>
    <property type="match status" value="1"/>
</dbReference>
<accession>A0A328BFZ4</accession>
<dbReference type="InterPro" id="IPR013424">
    <property type="entry name" value="Ice-binding_C"/>
</dbReference>
<feature type="domain" description="Ice-binding protein C-terminal" evidence="1">
    <location>
        <begin position="237"/>
        <end position="261"/>
    </location>
</feature>
<organism evidence="2 3">
    <name type="scientific">Phenylobacterium kunshanense</name>
    <dbReference type="NCBI Taxonomy" id="1445034"/>
    <lineage>
        <taxon>Bacteria</taxon>
        <taxon>Pseudomonadati</taxon>
        <taxon>Pseudomonadota</taxon>
        <taxon>Alphaproteobacteria</taxon>
        <taxon>Caulobacterales</taxon>
        <taxon>Caulobacteraceae</taxon>
        <taxon>Phenylobacterium</taxon>
    </lineage>
</organism>
<dbReference type="AlphaFoldDB" id="A0A328BFZ4"/>
<proteinExistence type="predicted"/>
<name>A0A328BFZ4_9CAUL</name>
<evidence type="ECO:0000313" key="3">
    <source>
        <dbReference type="Proteomes" id="UP000249524"/>
    </source>
</evidence>
<dbReference type="NCBIfam" id="NF035944">
    <property type="entry name" value="PEPxxWA-CTERM"/>
    <property type="match status" value="1"/>
</dbReference>
<comment type="caution">
    <text evidence="2">The sequence shown here is derived from an EMBL/GenBank/DDBJ whole genome shotgun (WGS) entry which is preliminary data.</text>
</comment>
<evidence type="ECO:0000259" key="1">
    <source>
        <dbReference type="Pfam" id="PF07589"/>
    </source>
</evidence>
<sequence>MPTSPTLGRVSAWLRPRRGRTFTESMKRRALRAFRRSASWPIASPCPARSIVGGRASPRVNGWWTRDLAPTSRDGPECLEGRMRFRIPAVAAAFLAVSAFAMPASAATVVKAFEFTANTPGALTPQHAGSFRFSFDDVSLAATLEAVDFAIGSTTFTTANTGIRSATIGPFVVFELGGLANGIDGLNAATNDFYLLFDLALGNPFFDHTQTGFAGRVLATGENGRLAMREVTVAAAAVPEPGAWALMILGFGGAGAMLRRKGGRLTRGWLRSGSPA</sequence>
<dbReference type="EMBL" id="QFYS01000005">
    <property type="protein sequence ID" value="RAK64806.1"/>
    <property type="molecule type" value="Genomic_DNA"/>
</dbReference>
<keyword evidence="3" id="KW-1185">Reference proteome</keyword>
<evidence type="ECO:0000313" key="2">
    <source>
        <dbReference type="EMBL" id="RAK64806.1"/>
    </source>
</evidence>